<evidence type="ECO:0000256" key="4">
    <source>
        <dbReference type="ARBA" id="ARBA00022695"/>
    </source>
</evidence>
<dbReference type="GO" id="GO:0039694">
    <property type="term" value="P:viral RNA genome replication"/>
    <property type="evidence" value="ECO:0007669"/>
    <property type="project" value="InterPro"/>
</dbReference>
<dbReference type="InterPro" id="IPR005093">
    <property type="entry name" value="RNArep_beta"/>
</dbReference>
<feature type="transmembrane region" description="Helical" evidence="10">
    <location>
        <begin position="335"/>
        <end position="359"/>
    </location>
</feature>
<feature type="domain" description="RdRp catalytic" evidence="11">
    <location>
        <begin position="272"/>
        <end position="416"/>
    </location>
</feature>
<keyword evidence="10" id="KW-0472">Membrane</keyword>
<keyword evidence="10" id="KW-0812">Transmembrane</keyword>
<evidence type="ECO:0000256" key="2">
    <source>
        <dbReference type="ARBA" id="ARBA00022484"/>
    </source>
</evidence>
<keyword evidence="9" id="KW-0460">Magnesium</keyword>
<reference evidence="12" key="1">
    <citation type="submission" date="2019-05" db="EMBL/GenBank/DDBJ databases">
        <title>Metatranscriptomic reconstruction reveals RNA viruses with the potential to shape carbon cycling in soil.</title>
        <authorList>
            <person name="Starr E.P."/>
            <person name="Nuccio E."/>
            <person name="Pett-Ridge J."/>
            <person name="Banfield J.F."/>
            <person name="Firestone M.K."/>
        </authorList>
    </citation>
    <scope>NUCLEOTIDE SEQUENCE</scope>
    <source>
        <strain evidence="12">H1_Rhizo_25_scaffold_979</strain>
    </source>
</reference>
<gene>
    <name evidence="12" type="ORF">H1Rhizo25979_000003</name>
</gene>
<keyword evidence="4" id="KW-0548">Nucleotidyltransferase</keyword>
<evidence type="ECO:0000313" key="12">
    <source>
        <dbReference type="EMBL" id="QDH86445.1"/>
    </source>
</evidence>
<keyword evidence="2 12" id="KW-0696">RNA-directed RNA polymerase</keyword>
<name>A0A514CYL6_9VIRU</name>
<feature type="binding site" evidence="9">
    <location>
        <position position="287"/>
    </location>
    <ligand>
        <name>Mg(2+)</name>
        <dbReference type="ChEBI" id="CHEBI:18420"/>
        <label>2</label>
    </ligand>
</feature>
<evidence type="ECO:0000256" key="6">
    <source>
        <dbReference type="ARBA" id="ARBA00022953"/>
    </source>
</evidence>
<evidence type="ECO:0000256" key="5">
    <source>
        <dbReference type="ARBA" id="ARBA00022741"/>
    </source>
</evidence>
<feature type="binding site" evidence="9">
    <location>
        <position position="384"/>
    </location>
    <ligand>
        <name>Mg(2+)</name>
        <dbReference type="ChEBI" id="CHEBI:18420"/>
        <label>2</label>
    </ligand>
</feature>
<evidence type="ECO:0000256" key="10">
    <source>
        <dbReference type="SAM" id="Phobius"/>
    </source>
</evidence>
<keyword evidence="6" id="KW-0693">Viral RNA replication</keyword>
<keyword evidence="10" id="KW-1133">Transmembrane helix</keyword>
<organism evidence="12">
    <name type="scientific">Leviviridae sp</name>
    <dbReference type="NCBI Taxonomy" id="2027243"/>
    <lineage>
        <taxon>Viruses</taxon>
        <taxon>Riboviria</taxon>
        <taxon>Orthornavirae</taxon>
        <taxon>Lenarviricota</taxon>
        <taxon>Leviviricetes</taxon>
        <taxon>Norzivirales</taxon>
        <taxon>Fiersviridae</taxon>
    </lineage>
</organism>
<evidence type="ECO:0000256" key="1">
    <source>
        <dbReference type="ARBA" id="ARBA00012494"/>
    </source>
</evidence>
<dbReference type="EMBL" id="MN032679">
    <property type="protein sequence ID" value="QDH86445.1"/>
    <property type="molecule type" value="Genomic_RNA"/>
</dbReference>
<keyword evidence="9" id="KW-0479">Metal-binding</keyword>
<dbReference type="InterPro" id="IPR043502">
    <property type="entry name" value="DNA/RNA_pol_sf"/>
</dbReference>
<dbReference type="PROSITE" id="PS50522">
    <property type="entry name" value="RDRP_PHAGE"/>
    <property type="match status" value="1"/>
</dbReference>
<evidence type="ECO:0000256" key="8">
    <source>
        <dbReference type="ARBA" id="ARBA00048744"/>
    </source>
</evidence>
<evidence type="ECO:0000256" key="9">
    <source>
        <dbReference type="PIRSR" id="PIRSR605093-1"/>
    </source>
</evidence>
<evidence type="ECO:0000256" key="3">
    <source>
        <dbReference type="ARBA" id="ARBA00022679"/>
    </source>
</evidence>
<protein>
    <recommendedName>
        <fullName evidence="1">RNA-directed RNA polymerase</fullName>
        <ecNumber evidence="1">2.7.7.48</ecNumber>
    </recommendedName>
    <alternativeName>
        <fullName evidence="7">RNA replicase beta chain</fullName>
    </alternativeName>
</protein>
<comment type="cofactor">
    <cofactor evidence="9">
        <name>Mg(2+)</name>
        <dbReference type="ChEBI" id="CHEBI:18420"/>
    </cofactor>
    <text evidence="9">Binds 2 Mg(2+) per subunit.</text>
</comment>
<accession>A0A514CYL6</accession>
<evidence type="ECO:0000256" key="7">
    <source>
        <dbReference type="ARBA" id="ARBA00030248"/>
    </source>
</evidence>
<dbReference type="InterPro" id="IPR007096">
    <property type="entry name" value="RNA-dir_Rpol_cat_phage"/>
</dbReference>
<proteinExistence type="predicted"/>
<comment type="catalytic activity">
    <reaction evidence="8">
        <text>RNA(n) + a ribonucleoside 5'-triphosphate = RNA(n+1) + diphosphate</text>
        <dbReference type="Rhea" id="RHEA:21248"/>
        <dbReference type="Rhea" id="RHEA-COMP:14527"/>
        <dbReference type="Rhea" id="RHEA-COMP:17342"/>
        <dbReference type="ChEBI" id="CHEBI:33019"/>
        <dbReference type="ChEBI" id="CHEBI:61557"/>
        <dbReference type="ChEBI" id="CHEBI:140395"/>
        <dbReference type="EC" id="2.7.7.48"/>
    </reaction>
</comment>
<dbReference type="GO" id="GO:0000166">
    <property type="term" value="F:nucleotide binding"/>
    <property type="evidence" value="ECO:0007669"/>
    <property type="project" value="UniProtKB-KW"/>
</dbReference>
<feature type="binding site" evidence="9">
    <location>
        <position position="385"/>
    </location>
    <ligand>
        <name>Mg(2+)</name>
        <dbReference type="ChEBI" id="CHEBI:18420"/>
        <label>2</label>
    </ligand>
</feature>
<keyword evidence="3" id="KW-0808">Transferase</keyword>
<dbReference type="EC" id="2.7.7.48" evidence="1"/>
<keyword evidence="5" id="KW-0547">Nucleotide-binding</keyword>
<sequence length="587" mass="67266">MVRDLSYIRSRIEHEGVSFLTISLAEFGASCEACIERGIATRSDFAGFRRDRGRCLPSFLKGFTSKVFDEMGCVLQDADPDALYAIRQICYLCKKIRFECAGFRKLKAIRSYKTVEEELFHVSTRLAESHCEIFDLTARLLVHSVFTDYHPSSLSCGHGPGATADGLHRNNRRSIRQWYSRSEYVFPSEVHVLPNFGEYEYLDSVRFLSFWEEPPVKVVFVPKTLKTPRVIAVEPHNVQFMQQGLMKYFVSRIERSPFGESVRFRDQSVNYSYARRGSIAKHFTTIDLSEASDRISIALVRKIFGSHGPLFQAMLACRSLRARLPDGTVLTMNKFASMGSAMCFPTMSLCVFVIILAAVHKQLGIRPTIRSMRRLSKSVKVFGDDIIVPKPWHESVVTELEVYGLRVNRRKSFSESHFRESCGGDFYKGYEVTPVYLRESVPDGNSRWSISLALSLASTSDQFYLKGLWGSAQLLRDWIEHGIRKRIPRSTLKIDHSDLGLRDYSAEHAGLTYKSLLFNTGYTRWDRNLHQLQRSVLCPVAVRQRDIADTAVSRWFLAFENIGNDTSIDMETSVKAWHLRQKARWVR</sequence>
<evidence type="ECO:0000259" key="11">
    <source>
        <dbReference type="PROSITE" id="PS50522"/>
    </source>
</evidence>
<dbReference type="GO" id="GO:0003968">
    <property type="term" value="F:RNA-directed RNA polymerase activity"/>
    <property type="evidence" value="ECO:0007669"/>
    <property type="project" value="UniProtKB-KW"/>
</dbReference>
<dbReference type="GO" id="GO:0046872">
    <property type="term" value="F:metal ion binding"/>
    <property type="evidence" value="ECO:0007669"/>
    <property type="project" value="UniProtKB-KW"/>
</dbReference>
<dbReference type="Pfam" id="PF03431">
    <property type="entry name" value="RNA_replicase_B"/>
    <property type="match status" value="1"/>
</dbReference>
<dbReference type="SUPFAM" id="SSF56672">
    <property type="entry name" value="DNA/RNA polymerases"/>
    <property type="match status" value="1"/>
</dbReference>